<dbReference type="HOGENOM" id="CLU_076204_1_0_2"/>
<dbReference type="Gene3D" id="3.40.30.10">
    <property type="entry name" value="Glutaredoxin"/>
    <property type="match status" value="1"/>
</dbReference>
<evidence type="ECO:0000313" key="3">
    <source>
        <dbReference type="EMBL" id="ACV13016.1"/>
    </source>
</evidence>
<dbReference type="AlphaFoldDB" id="C7NRR1"/>
<dbReference type="STRING" id="519442.Huta_2855"/>
<dbReference type="eggNOG" id="arCOG00314">
    <property type="taxonomic scope" value="Archaea"/>
</dbReference>
<dbReference type="InterPro" id="IPR036249">
    <property type="entry name" value="Thioredoxin-like_sf"/>
</dbReference>
<dbReference type="GeneID" id="8385164"/>
<dbReference type="RefSeq" id="WP_015790578.1">
    <property type="nucleotide sequence ID" value="NC_013158.1"/>
</dbReference>
<dbReference type="KEGG" id="hut:Huta_2855"/>
<dbReference type="EMBL" id="CP001687">
    <property type="protein sequence ID" value="ACV13016.1"/>
    <property type="molecule type" value="Genomic_DNA"/>
</dbReference>
<dbReference type="PANTHER" id="PTHR43640:SF1">
    <property type="entry name" value="THIOREDOXIN-DEPENDENT PEROXIREDOXIN"/>
    <property type="match status" value="1"/>
</dbReference>
<protein>
    <submittedName>
        <fullName evidence="3">Redoxin domain protein</fullName>
    </submittedName>
</protein>
<gene>
    <name evidence="3" type="ordered locus">Huta_2855</name>
</gene>
<feature type="region of interest" description="Disordered" evidence="1">
    <location>
        <begin position="1"/>
        <end position="25"/>
    </location>
</feature>
<dbReference type="InterPro" id="IPR000866">
    <property type="entry name" value="AhpC/TSA"/>
</dbReference>
<feature type="compositionally biased region" description="Basic and acidic residues" evidence="1">
    <location>
        <begin position="1"/>
        <end position="16"/>
    </location>
</feature>
<dbReference type="InterPro" id="IPR013766">
    <property type="entry name" value="Thioredoxin_domain"/>
</dbReference>
<evidence type="ECO:0000259" key="2">
    <source>
        <dbReference type="PROSITE" id="PS51352"/>
    </source>
</evidence>
<dbReference type="GO" id="GO:0016491">
    <property type="term" value="F:oxidoreductase activity"/>
    <property type="evidence" value="ECO:0007669"/>
    <property type="project" value="InterPro"/>
</dbReference>
<dbReference type="PANTHER" id="PTHR43640">
    <property type="entry name" value="OS07G0260300 PROTEIN"/>
    <property type="match status" value="1"/>
</dbReference>
<evidence type="ECO:0000313" key="4">
    <source>
        <dbReference type="Proteomes" id="UP000002071"/>
    </source>
</evidence>
<organism evidence="3 4">
    <name type="scientific">Halorhabdus utahensis (strain DSM 12940 / JCM 11049 / AX-2)</name>
    <dbReference type="NCBI Taxonomy" id="519442"/>
    <lineage>
        <taxon>Archaea</taxon>
        <taxon>Methanobacteriati</taxon>
        <taxon>Methanobacteriota</taxon>
        <taxon>Stenosarchaea group</taxon>
        <taxon>Halobacteria</taxon>
        <taxon>Halobacteriales</taxon>
        <taxon>Haloarculaceae</taxon>
        <taxon>Halorhabdus</taxon>
    </lineage>
</organism>
<keyword evidence="4" id="KW-1185">Reference proteome</keyword>
<feature type="domain" description="Thioredoxin" evidence="2">
    <location>
        <begin position="11"/>
        <end position="167"/>
    </location>
</feature>
<reference evidence="3 4" key="1">
    <citation type="journal article" date="2009" name="Stand. Genomic Sci.">
        <title>Complete genome sequence of Halorhabdus utahensis type strain (AX-2).</title>
        <authorList>
            <person name="Anderson I."/>
            <person name="Tindall B.J."/>
            <person name="Pomrenke H."/>
            <person name="Goker M."/>
            <person name="Lapidus A."/>
            <person name="Nolan M."/>
            <person name="Copeland A."/>
            <person name="Glavina Del Rio T."/>
            <person name="Chen F."/>
            <person name="Tice H."/>
            <person name="Cheng J.F."/>
            <person name="Lucas S."/>
            <person name="Chertkov O."/>
            <person name="Bruce D."/>
            <person name="Brettin T."/>
            <person name="Detter J.C."/>
            <person name="Han C."/>
            <person name="Goodwin L."/>
            <person name="Land M."/>
            <person name="Hauser L."/>
            <person name="Chang Y.J."/>
            <person name="Jeffries C.D."/>
            <person name="Pitluck S."/>
            <person name="Pati A."/>
            <person name="Mavromatis K."/>
            <person name="Ivanova N."/>
            <person name="Ovchinnikova G."/>
            <person name="Chen A."/>
            <person name="Palaniappan K."/>
            <person name="Chain P."/>
            <person name="Rohde M."/>
            <person name="Bristow J."/>
            <person name="Eisen J.A."/>
            <person name="Markowitz V."/>
            <person name="Hugenholtz P."/>
            <person name="Kyrpides N.C."/>
            <person name="Klenk H.P."/>
        </authorList>
    </citation>
    <scope>NUCLEOTIDE SEQUENCE [LARGE SCALE GENOMIC DNA]</scope>
    <source>
        <strain evidence="4">DSM 12940 / JCM 11049 / AX-2</strain>
    </source>
</reference>
<sequence length="193" mass="21449">MTALDSEREAIERGEVAPDFELPGTDGETHALADFTDHEAVLVVFTCNHCPYAVAKFDPLNELAAEYDDLAVVGINANDSDEYPDDSFEKMVELVEDGTIAYDAYLRDESQDIARAYGAVCTPDPFLLENDGGAFRLAYHGRIDDAMSPDEEPETFEMRNVVEDLLAGRELTDEFRPSRGCNIKWTDGSVRPE</sequence>
<dbReference type="OrthoDB" id="334137at2157"/>
<dbReference type="Proteomes" id="UP000002071">
    <property type="component" value="Chromosome"/>
</dbReference>
<proteinExistence type="predicted"/>
<dbReference type="InterPro" id="IPR047262">
    <property type="entry name" value="PRX-like1"/>
</dbReference>
<dbReference type="CDD" id="cd02969">
    <property type="entry name" value="PRX_like1"/>
    <property type="match status" value="1"/>
</dbReference>
<dbReference type="Pfam" id="PF00578">
    <property type="entry name" value="AhpC-TSA"/>
    <property type="match status" value="1"/>
</dbReference>
<dbReference type="SUPFAM" id="SSF52833">
    <property type="entry name" value="Thioredoxin-like"/>
    <property type="match status" value="1"/>
</dbReference>
<name>C7NRR1_HALUD</name>
<evidence type="ECO:0000256" key="1">
    <source>
        <dbReference type="SAM" id="MobiDB-lite"/>
    </source>
</evidence>
<dbReference type="PROSITE" id="PS51352">
    <property type="entry name" value="THIOREDOXIN_2"/>
    <property type="match status" value="1"/>
</dbReference>
<accession>C7NRR1</accession>
<dbReference type="GO" id="GO:0016209">
    <property type="term" value="F:antioxidant activity"/>
    <property type="evidence" value="ECO:0007669"/>
    <property type="project" value="InterPro"/>
</dbReference>